<keyword evidence="3" id="KW-0813">Transport</keyword>
<protein>
    <submittedName>
        <fullName evidence="9">GerAB/ArcD/ProY family transporter</fullName>
    </submittedName>
</protein>
<evidence type="ECO:0000313" key="9">
    <source>
        <dbReference type="EMBL" id="MUK90347.1"/>
    </source>
</evidence>
<dbReference type="AlphaFoldDB" id="A0A6N8FQ35"/>
<evidence type="ECO:0000256" key="2">
    <source>
        <dbReference type="ARBA" id="ARBA00007998"/>
    </source>
</evidence>
<feature type="transmembrane region" description="Helical" evidence="8">
    <location>
        <begin position="82"/>
        <end position="101"/>
    </location>
</feature>
<dbReference type="InterPro" id="IPR004761">
    <property type="entry name" value="Spore_GerAB"/>
</dbReference>
<evidence type="ECO:0000313" key="10">
    <source>
        <dbReference type="Proteomes" id="UP000469125"/>
    </source>
</evidence>
<keyword evidence="7 8" id="KW-0472">Membrane</keyword>
<dbReference type="EMBL" id="WOCA01000020">
    <property type="protein sequence ID" value="MUK90347.1"/>
    <property type="molecule type" value="Genomic_DNA"/>
</dbReference>
<dbReference type="GO" id="GO:0009847">
    <property type="term" value="P:spore germination"/>
    <property type="evidence" value="ECO:0007669"/>
    <property type="project" value="InterPro"/>
</dbReference>
<dbReference type="RefSeq" id="WP_155671051.1">
    <property type="nucleotide sequence ID" value="NZ_WOCA01000020.1"/>
</dbReference>
<evidence type="ECO:0000256" key="5">
    <source>
        <dbReference type="ARBA" id="ARBA00022692"/>
    </source>
</evidence>
<dbReference type="Proteomes" id="UP000469125">
    <property type="component" value="Unassembled WGS sequence"/>
</dbReference>
<keyword evidence="6 8" id="KW-1133">Transmembrane helix</keyword>
<keyword evidence="5 8" id="KW-0812">Transmembrane</keyword>
<evidence type="ECO:0000256" key="6">
    <source>
        <dbReference type="ARBA" id="ARBA00022989"/>
    </source>
</evidence>
<sequence>MQKNRRFGVRSLVPNGTRDLTPVILRRYPTGDVMDQSNILLGAWFSKFISLLVLLFFLGAYSAIMITYVYHLMDYFLPEAPITLFIVIAFIVGCYGAFFGIEVIGRMALIGVFSVLALNILLMLGSFSHFDIRELLPTFESGVTNTIWASRHHVSDWAMVTMTVAIILPYVKSRKEWGKSNAAGILFGGAFVVMWPILEVGVLSAEVTAQYIVSCMQMARSAQIRQFIHRYEMIMIAFFAISILTQIMLCFLCASTAASKLFGLKDYRPLVIPVGLLLSGFGFWVVFDHHRAMKLLETTWVDVTLPIALGIPILLLILGSFMKQKLK</sequence>
<comment type="subcellular location">
    <subcellularLocation>
        <location evidence="1">Membrane</location>
        <topology evidence="1">Multi-pass membrane protein</topology>
    </subcellularLocation>
</comment>
<dbReference type="PANTHER" id="PTHR34975">
    <property type="entry name" value="SPORE GERMINATION PROTEIN A2"/>
    <property type="match status" value="1"/>
</dbReference>
<evidence type="ECO:0000256" key="4">
    <source>
        <dbReference type="ARBA" id="ARBA00022544"/>
    </source>
</evidence>
<evidence type="ECO:0000256" key="3">
    <source>
        <dbReference type="ARBA" id="ARBA00022448"/>
    </source>
</evidence>
<keyword evidence="10" id="KW-1185">Reference proteome</keyword>
<name>A0A6N8FQ35_9BACI</name>
<dbReference type="GO" id="GO:0016020">
    <property type="term" value="C:membrane"/>
    <property type="evidence" value="ECO:0007669"/>
    <property type="project" value="UniProtKB-SubCell"/>
</dbReference>
<evidence type="ECO:0000256" key="7">
    <source>
        <dbReference type="ARBA" id="ARBA00023136"/>
    </source>
</evidence>
<feature type="transmembrane region" description="Helical" evidence="8">
    <location>
        <begin position="183"/>
        <end position="213"/>
    </location>
</feature>
<evidence type="ECO:0000256" key="1">
    <source>
        <dbReference type="ARBA" id="ARBA00004141"/>
    </source>
</evidence>
<feature type="transmembrane region" description="Helical" evidence="8">
    <location>
        <begin position="299"/>
        <end position="321"/>
    </location>
</feature>
<dbReference type="Pfam" id="PF03845">
    <property type="entry name" value="Spore_permease"/>
    <property type="match status" value="1"/>
</dbReference>
<reference evidence="9 10" key="1">
    <citation type="submission" date="2019-11" db="EMBL/GenBank/DDBJ databases">
        <authorList>
            <person name="Li X."/>
        </authorList>
    </citation>
    <scope>NUCLEOTIDE SEQUENCE [LARGE SCALE GENOMIC DNA]</scope>
    <source>
        <strain evidence="9 10">L9</strain>
    </source>
</reference>
<gene>
    <name evidence="9" type="ORF">GMD78_18395</name>
</gene>
<organism evidence="9 10">
    <name type="scientific">Ornithinibacillus caprae</name>
    <dbReference type="NCBI Taxonomy" id="2678566"/>
    <lineage>
        <taxon>Bacteria</taxon>
        <taxon>Bacillati</taxon>
        <taxon>Bacillota</taxon>
        <taxon>Bacilli</taxon>
        <taxon>Bacillales</taxon>
        <taxon>Bacillaceae</taxon>
        <taxon>Ornithinibacillus</taxon>
    </lineage>
</organism>
<comment type="caution">
    <text evidence="9">The sequence shown here is derived from an EMBL/GenBank/DDBJ whole genome shotgun (WGS) entry which is preliminary data.</text>
</comment>
<accession>A0A6N8FQ35</accession>
<evidence type="ECO:0000256" key="8">
    <source>
        <dbReference type="SAM" id="Phobius"/>
    </source>
</evidence>
<keyword evidence="4" id="KW-0309">Germination</keyword>
<comment type="similarity">
    <text evidence="2">Belongs to the amino acid-polyamine-organocation (APC) superfamily. Spore germination protein (SGP) (TC 2.A.3.9) family.</text>
</comment>
<proteinExistence type="inferred from homology"/>
<feature type="transmembrane region" description="Helical" evidence="8">
    <location>
        <begin position="108"/>
        <end position="130"/>
    </location>
</feature>
<feature type="transmembrane region" description="Helical" evidence="8">
    <location>
        <begin position="270"/>
        <end position="287"/>
    </location>
</feature>
<feature type="transmembrane region" description="Helical" evidence="8">
    <location>
        <begin position="233"/>
        <end position="258"/>
    </location>
</feature>
<feature type="transmembrane region" description="Helical" evidence="8">
    <location>
        <begin position="48"/>
        <end position="70"/>
    </location>
</feature>
<dbReference type="PANTHER" id="PTHR34975:SF2">
    <property type="entry name" value="SPORE GERMINATION PROTEIN A2"/>
    <property type="match status" value="1"/>
</dbReference>